<evidence type="ECO:0000256" key="2">
    <source>
        <dbReference type="ARBA" id="ARBA00022692"/>
    </source>
</evidence>
<evidence type="ECO:0000256" key="1">
    <source>
        <dbReference type="ARBA" id="ARBA00004141"/>
    </source>
</evidence>
<feature type="transmembrane region" description="Helical" evidence="5">
    <location>
        <begin position="145"/>
        <end position="162"/>
    </location>
</feature>
<evidence type="ECO:0000313" key="6">
    <source>
        <dbReference type="EMBL" id="UNK44635.1"/>
    </source>
</evidence>
<feature type="transmembrane region" description="Helical" evidence="5">
    <location>
        <begin position="174"/>
        <end position="197"/>
    </location>
</feature>
<sequence>MLTFFDALKRVLVGKPYRTERLKQEALPRRFAVPVFSANALSSVAYAPDEILLTLALAGVAAIAIAPWVGLAVMVVLLVLVASYRQSIHAYPVGGDYEIATKNLGKPAGITVGSALMLDYVLTVAVSMSSAAHYLVSAIPALNGWQPGAAVAGIAVLALLHLRGLARGRRTVAVATYVFVGTVLLMCLVGFVLDLAGSLGEAPSAAFDVVPEPGMEAGLMGLAGALLVLRAFSTGAAALTGVETPASNVPAFEKPRAKNAGFALLMLGISATVITMAVMYLARATQVRVVQVPAEQLRLNGEALPAGYYQSPVLSQLAETVFGGGALLFYLMVAATAAILVLASHSAFNAFPQLASILATDGFLPRQLRTRGDRLSYSNGVLALAAAAVMLVLIFNADVTRLIPLYVIGVIVSFTCSQLGMIRHWSREIRATPHRPVRHRMVRSRLINLVGFILTVTVLVVVLVSKFIFGAWLAVLGIVVLGLIMHSINRHYVQVARELALDPDQPTTALPSRVHAVILVSHVRKPVLRALAFARASRPSRLDAVVVDLDPEQTERTLSDWEKLNIPVPITVLASPYRETTTPIIDYIKSIRRDSPRELVVVYIPEYVVGRWWEQLVHNQTALRIKTRLHFEPGVMVASVPWQLASSNSARRYQELP</sequence>
<keyword evidence="2 5" id="KW-0812">Transmembrane</keyword>
<protein>
    <submittedName>
        <fullName evidence="6">APC family permease</fullName>
    </submittedName>
</protein>
<keyword evidence="3 5" id="KW-1133">Transmembrane helix</keyword>
<feature type="transmembrane region" description="Helical" evidence="5">
    <location>
        <begin position="120"/>
        <end position="139"/>
    </location>
</feature>
<feature type="transmembrane region" description="Helical" evidence="5">
    <location>
        <begin position="53"/>
        <end position="81"/>
    </location>
</feature>
<dbReference type="Proteomes" id="UP000829069">
    <property type="component" value="Chromosome"/>
</dbReference>
<evidence type="ECO:0000256" key="3">
    <source>
        <dbReference type="ARBA" id="ARBA00022989"/>
    </source>
</evidence>
<dbReference type="InterPro" id="IPR002293">
    <property type="entry name" value="AA/rel_permease1"/>
</dbReference>
<dbReference type="PANTHER" id="PTHR47704:SF1">
    <property type="entry name" value="POTASSIUM TRANSPORTER KIMA"/>
    <property type="match status" value="1"/>
</dbReference>
<feature type="transmembrane region" description="Helical" evidence="5">
    <location>
        <begin position="260"/>
        <end position="282"/>
    </location>
</feature>
<accession>A0ABY3W3J7</accession>
<keyword evidence="4 5" id="KW-0472">Membrane</keyword>
<feature type="transmembrane region" description="Helical" evidence="5">
    <location>
        <begin position="321"/>
        <end position="343"/>
    </location>
</feature>
<feature type="transmembrane region" description="Helical" evidence="5">
    <location>
        <begin position="403"/>
        <end position="425"/>
    </location>
</feature>
<dbReference type="Pfam" id="PF13520">
    <property type="entry name" value="AA_permease_2"/>
    <property type="match status" value="1"/>
</dbReference>
<feature type="transmembrane region" description="Helical" evidence="5">
    <location>
        <begin position="446"/>
        <end position="464"/>
    </location>
</feature>
<organism evidence="6 7">
    <name type="scientific">Arthrobacter sulfonylureivorans</name>
    <dbReference type="NCBI Taxonomy" id="2486855"/>
    <lineage>
        <taxon>Bacteria</taxon>
        <taxon>Bacillati</taxon>
        <taxon>Actinomycetota</taxon>
        <taxon>Actinomycetes</taxon>
        <taxon>Micrococcales</taxon>
        <taxon>Micrococcaceae</taxon>
        <taxon>Arthrobacter</taxon>
    </lineage>
</organism>
<feature type="transmembrane region" description="Helical" evidence="5">
    <location>
        <begin position="375"/>
        <end position="397"/>
    </location>
</feature>
<gene>
    <name evidence="6" type="ORF">MNQ99_11635</name>
</gene>
<dbReference type="Gene3D" id="1.20.1740.10">
    <property type="entry name" value="Amino acid/polyamine transporter I"/>
    <property type="match status" value="1"/>
</dbReference>
<reference evidence="6 7" key="1">
    <citation type="submission" date="2022-03" db="EMBL/GenBank/DDBJ databases">
        <title>Isotopic signatures of nitrous oxide derived from detoxification processes.</title>
        <authorList>
            <person name="Behrendt U."/>
            <person name="Buchen C."/>
            <person name="Well R."/>
            <person name="Ulrich A."/>
            <person name="Rohe L."/>
            <person name="Kolb S."/>
            <person name="Schloter M."/>
            <person name="Horn M.A."/>
            <person name="Augustin J."/>
        </authorList>
    </citation>
    <scope>NUCLEOTIDE SEQUENCE [LARGE SCALE GENOMIC DNA]</scope>
    <source>
        <strain evidence="6 7">S4-C24</strain>
    </source>
</reference>
<comment type="subcellular location">
    <subcellularLocation>
        <location evidence="1">Membrane</location>
        <topology evidence="1">Multi-pass membrane protein</topology>
    </subcellularLocation>
</comment>
<feature type="transmembrane region" description="Helical" evidence="5">
    <location>
        <begin position="470"/>
        <end position="488"/>
    </location>
</feature>
<feature type="transmembrane region" description="Helical" evidence="5">
    <location>
        <begin position="217"/>
        <end position="239"/>
    </location>
</feature>
<name>A0ABY3W3J7_9MICC</name>
<dbReference type="EMBL" id="CP093326">
    <property type="protein sequence ID" value="UNK44635.1"/>
    <property type="molecule type" value="Genomic_DNA"/>
</dbReference>
<dbReference type="InterPro" id="IPR053153">
    <property type="entry name" value="APC_K+_Transporter"/>
</dbReference>
<evidence type="ECO:0000256" key="4">
    <source>
        <dbReference type="ARBA" id="ARBA00023136"/>
    </source>
</evidence>
<keyword evidence="7" id="KW-1185">Reference proteome</keyword>
<dbReference type="RefSeq" id="WP_241913061.1">
    <property type="nucleotide sequence ID" value="NZ_CP093326.1"/>
</dbReference>
<evidence type="ECO:0000256" key="5">
    <source>
        <dbReference type="SAM" id="Phobius"/>
    </source>
</evidence>
<evidence type="ECO:0000313" key="7">
    <source>
        <dbReference type="Proteomes" id="UP000829069"/>
    </source>
</evidence>
<proteinExistence type="predicted"/>
<dbReference type="PANTHER" id="PTHR47704">
    <property type="entry name" value="POTASSIUM TRANSPORTER KIMA"/>
    <property type="match status" value="1"/>
</dbReference>